<sequence length="487" mass="52940">MNDMPPAVERPFTPPGWGGSTANGWGRSLSPGPWDRDTSANAWGANTAGGDWGDWGANAGTNGWASGAAAAPNANAWDGAAATGGGWGDSSGGWNTNGAAAGGWGVGNAAGSSSATIIPPPPGASYATGTGQRGKGQTHERENSWNRYASGYPDDRGRMNSTASRPPVHDSSFSSNAAAYSYPYQPSQALATQGTHPSRFDASHYASLRHQTLSDPLDVAYMQPSWATTIGASPFSQQSSSNDSMALIRRPSLPMVVTRPNVPFNYSPASSLGRSPSGTGYGGLPDRPSEWRKGFSMRSGLASILPRPRQQRSLSYGDSSNQQRTDLHPFLHFTFNDPPVSYDLRFPIHTISFRDVLRDIVDSDLRHRLACEPPLPYMRLIHPRLPWYIDVHSSNATGVDLGDLFQAIWNCLRCPIQTADFWNDELTDHDREKISRAWRARCNGDALERSGGVRRVDFLRRHVVFEGLVKGRNGTWEMKTRKAKYSD</sequence>
<keyword evidence="4" id="KW-1185">Reference proteome</keyword>
<dbReference type="InterPro" id="IPR046522">
    <property type="entry name" value="DUF6699"/>
</dbReference>
<dbReference type="AlphaFoldDB" id="A0A0C3AQ30"/>
<accession>A0A0C3AQ30</accession>
<feature type="region of interest" description="Disordered" evidence="1">
    <location>
        <begin position="110"/>
        <end position="174"/>
    </location>
</feature>
<gene>
    <name evidence="3" type="ORF">PILCRDRAFT_826679</name>
</gene>
<dbReference type="HOGENOM" id="CLU_560343_0_0_1"/>
<reference evidence="4" key="2">
    <citation type="submission" date="2015-01" db="EMBL/GenBank/DDBJ databases">
        <title>Evolutionary Origins and Diversification of the Mycorrhizal Mutualists.</title>
        <authorList>
            <consortium name="DOE Joint Genome Institute"/>
            <consortium name="Mycorrhizal Genomics Consortium"/>
            <person name="Kohler A."/>
            <person name="Kuo A."/>
            <person name="Nagy L.G."/>
            <person name="Floudas D."/>
            <person name="Copeland A."/>
            <person name="Barry K.W."/>
            <person name="Cichocki N."/>
            <person name="Veneault-Fourrey C."/>
            <person name="LaButti K."/>
            <person name="Lindquist E.A."/>
            <person name="Lipzen A."/>
            <person name="Lundell T."/>
            <person name="Morin E."/>
            <person name="Murat C."/>
            <person name="Riley R."/>
            <person name="Ohm R."/>
            <person name="Sun H."/>
            <person name="Tunlid A."/>
            <person name="Henrissat B."/>
            <person name="Grigoriev I.V."/>
            <person name="Hibbett D.S."/>
            <person name="Martin F."/>
        </authorList>
    </citation>
    <scope>NUCLEOTIDE SEQUENCE [LARGE SCALE GENOMIC DNA]</scope>
    <source>
        <strain evidence="4">F 1598</strain>
    </source>
</reference>
<organism evidence="3 4">
    <name type="scientific">Piloderma croceum (strain F 1598)</name>
    <dbReference type="NCBI Taxonomy" id="765440"/>
    <lineage>
        <taxon>Eukaryota</taxon>
        <taxon>Fungi</taxon>
        <taxon>Dikarya</taxon>
        <taxon>Basidiomycota</taxon>
        <taxon>Agaricomycotina</taxon>
        <taxon>Agaricomycetes</taxon>
        <taxon>Agaricomycetidae</taxon>
        <taxon>Atheliales</taxon>
        <taxon>Atheliaceae</taxon>
        <taxon>Piloderma</taxon>
    </lineage>
</organism>
<dbReference type="Proteomes" id="UP000054166">
    <property type="component" value="Unassembled WGS sequence"/>
</dbReference>
<name>A0A0C3AQ30_PILCF</name>
<feature type="compositionally biased region" description="Low complexity" evidence="1">
    <location>
        <begin position="40"/>
        <end position="64"/>
    </location>
</feature>
<proteinExistence type="predicted"/>
<evidence type="ECO:0000256" key="1">
    <source>
        <dbReference type="SAM" id="MobiDB-lite"/>
    </source>
</evidence>
<reference evidence="3 4" key="1">
    <citation type="submission" date="2014-04" db="EMBL/GenBank/DDBJ databases">
        <authorList>
            <consortium name="DOE Joint Genome Institute"/>
            <person name="Kuo A."/>
            <person name="Tarkka M."/>
            <person name="Buscot F."/>
            <person name="Kohler A."/>
            <person name="Nagy L.G."/>
            <person name="Floudas D."/>
            <person name="Copeland A."/>
            <person name="Barry K.W."/>
            <person name="Cichocki N."/>
            <person name="Veneault-Fourrey C."/>
            <person name="LaButti K."/>
            <person name="Lindquist E.A."/>
            <person name="Lipzen A."/>
            <person name="Lundell T."/>
            <person name="Morin E."/>
            <person name="Murat C."/>
            <person name="Sun H."/>
            <person name="Tunlid A."/>
            <person name="Henrissat B."/>
            <person name="Grigoriev I.V."/>
            <person name="Hibbett D.S."/>
            <person name="Martin F."/>
            <person name="Nordberg H.P."/>
            <person name="Cantor M.N."/>
            <person name="Hua S.X."/>
        </authorList>
    </citation>
    <scope>NUCLEOTIDE SEQUENCE [LARGE SCALE GENOMIC DNA]</scope>
    <source>
        <strain evidence="3 4">F 1598</strain>
    </source>
</reference>
<feature type="compositionally biased region" description="Polar residues" evidence="1">
    <location>
        <begin position="267"/>
        <end position="278"/>
    </location>
</feature>
<dbReference type="OrthoDB" id="3265169at2759"/>
<dbReference type="InParanoid" id="A0A0C3AQ30"/>
<dbReference type="STRING" id="765440.A0A0C3AQ30"/>
<evidence type="ECO:0000259" key="2">
    <source>
        <dbReference type="Pfam" id="PF20415"/>
    </source>
</evidence>
<evidence type="ECO:0000313" key="4">
    <source>
        <dbReference type="Proteomes" id="UP000054166"/>
    </source>
</evidence>
<protein>
    <recommendedName>
        <fullName evidence="2">DUF6699 domain-containing protein</fullName>
    </recommendedName>
</protein>
<dbReference type="EMBL" id="KN833039">
    <property type="protein sequence ID" value="KIM76028.1"/>
    <property type="molecule type" value="Genomic_DNA"/>
</dbReference>
<feature type="domain" description="DUF6699" evidence="2">
    <location>
        <begin position="341"/>
        <end position="474"/>
    </location>
</feature>
<feature type="region of interest" description="Disordered" evidence="1">
    <location>
        <begin position="1"/>
        <end position="64"/>
    </location>
</feature>
<dbReference type="Pfam" id="PF20415">
    <property type="entry name" value="DUF6699"/>
    <property type="match status" value="1"/>
</dbReference>
<evidence type="ECO:0000313" key="3">
    <source>
        <dbReference type="EMBL" id="KIM76028.1"/>
    </source>
</evidence>
<feature type="region of interest" description="Disordered" evidence="1">
    <location>
        <begin position="267"/>
        <end position="289"/>
    </location>
</feature>